<name>A0ACB9Q7P8_BAUVA</name>
<proteinExistence type="predicted"/>
<gene>
    <name evidence="1" type="ORF">L6164_000833</name>
</gene>
<evidence type="ECO:0000313" key="2">
    <source>
        <dbReference type="Proteomes" id="UP000828941"/>
    </source>
</evidence>
<protein>
    <submittedName>
        <fullName evidence="1">Uncharacterized protein</fullName>
    </submittedName>
</protein>
<dbReference type="Proteomes" id="UP000828941">
    <property type="component" value="Chromosome 1"/>
</dbReference>
<accession>A0ACB9Q7P8</accession>
<organism evidence="1 2">
    <name type="scientific">Bauhinia variegata</name>
    <name type="common">Purple orchid tree</name>
    <name type="synonym">Phanera variegata</name>
    <dbReference type="NCBI Taxonomy" id="167791"/>
    <lineage>
        <taxon>Eukaryota</taxon>
        <taxon>Viridiplantae</taxon>
        <taxon>Streptophyta</taxon>
        <taxon>Embryophyta</taxon>
        <taxon>Tracheophyta</taxon>
        <taxon>Spermatophyta</taxon>
        <taxon>Magnoliopsida</taxon>
        <taxon>eudicotyledons</taxon>
        <taxon>Gunneridae</taxon>
        <taxon>Pentapetalae</taxon>
        <taxon>rosids</taxon>
        <taxon>fabids</taxon>
        <taxon>Fabales</taxon>
        <taxon>Fabaceae</taxon>
        <taxon>Cercidoideae</taxon>
        <taxon>Cercideae</taxon>
        <taxon>Bauhiniinae</taxon>
        <taxon>Bauhinia</taxon>
    </lineage>
</organism>
<keyword evidence="2" id="KW-1185">Reference proteome</keyword>
<dbReference type="EMBL" id="CM039426">
    <property type="protein sequence ID" value="KAI4356846.1"/>
    <property type="molecule type" value="Genomic_DNA"/>
</dbReference>
<evidence type="ECO:0000313" key="1">
    <source>
        <dbReference type="EMBL" id="KAI4356846.1"/>
    </source>
</evidence>
<sequence length="206" mass="22038">MTPPVVETLTAYALLITAASAAGYSNHTVGGKLGWFFNATTNTSATNYTAWAAAQTFALGDYLIFNTNSNQTVIQTYNQTTLRSCSADDSDNGTFQYNGGITNFGEALTIAFPLTIEGPNYYFSDAGDGIQCQHGLAFQINVTHGLGLPPSLNQPPPPPYIAPPSPDTAESPLGTVLFPPPNDAVASHYDVRWALYCFVAVLIFLR</sequence>
<comment type="caution">
    <text evidence="1">The sequence shown here is derived from an EMBL/GenBank/DDBJ whole genome shotgun (WGS) entry which is preliminary data.</text>
</comment>
<reference evidence="1 2" key="1">
    <citation type="journal article" date="2022" name="DNA Res.">
        <title>Chromosomal-level genome assembly of the orchid tree Bauhinia variegata (Leguminosae; Cercidoideae) supports the allotetraploid origin hypothesis of Bauhinia.</title>
        <authorList>
            <person name="Zhong Y."/>
            <person name="Chen Y."/>
            <person name="Zheng D."/>
            <person name="Pang J."/>
            <person name="Liu Y."/>
            <person name="Luo S."/>
            <person name="Meng S."/>
            <person name="Qian L."/>
            <person name="Wei D."/>
            <person name="Dai S."/>
            <person name="Zhou R."/>
        </authorList>
    </citation>
    <scope>NUCLEOTIDE SEQUENCE [LARGE SCALE GENOMIC DNA]</scope>
    <source>
        <strain evidence="1">BV-YZ2020</strain>
    </source>
</reference>